<keyword evidence="2" id="KW-0560">Oxidoreductase</keyword>
<dbReference type="InterPro" id="IPR013328">
    <property type="entry name" value="6PGD_dom2"/>
</dbReference>
<dbReference type="GO" id="GO:0050661">
    <property type="term" value="F:NADP binding"/>
    <property type="evidence" value="ECO:0007669"/>
    <property type="project" value="InterPro"/>
</dbReference>
<dbReference type="EMBL" id="RSAS01000568">
    <property type="protein sequence ID" value="RRR69963.1"/>
    <property type="molecule type" value="Genomic_DNA"/>
</dbReference>
<proteinExistence type="inferred from homology"/>
<dbReference type="GO" id="GO:0019521">
    <property type="term" value="P:D-gluconate metabolic process"/>
    <property type="evidence" value="ECO:0007669"/>
    <property type="project" value="UniProtKB-KW"/>
</dbReference>
<dbReference type="Pfam" id="PF03446">
    <property type="entry name" value="NAD_binding_2"/>
    <property type="match status" value="1"/>
</dbReference>
<dbReference type="PRINTS" id="PR00076">
    <property type="entry name" value="6PGDHDRGNASE"/>
</dbReference>
<sequence>MELGMIGLGRMGANMSIRLLRGGHRVVVYNREVAKAQELAAQHGAVATQNLAELVAALKPPRIVWLMLPAGAVTDEHITLLTPLLSQGDLLIDGANNNYKASIAHGEQLAAHGIKFMDAGVSGGIWGLELGYCTMVGGDTENFAQIEPILQTLAPPEGYLHCGPWGAGHFVKMIHNGIEYGMMQAYAEGFEILAASRYDVDLQQISHLWNQGSVVRSWLLELAERAFAADQDLTNLRGYVEDSGEGRWTVQEAIDLDVPAPVITLALQTRLRSRQDDSFGAKVLAALRQQFGGHAVHKAEE</sequence>
<dbReference type="PROSITE" id="PS00461">
    <property type="entry name" value="6PGD"/>
    <property type="match status" value="1"/>
</dbReference>
<dbReference type="InterPro" id="IPR006115">
    <property type="entry name" value="6PGDH_NADP-bd"/>
</dbReference>
<dbReference type="PROSITE" id="PS00895">
    <property type="entry name" value="3_HYDROXYISOBUT_DH"/>
    <property type="match status" value="1"/>
</dbReference>
<evidence type="ECO:0000256" key="3">
    <source>
        <dbReference type="ARBA" id="ARBA00023064"/>
    </source>
</evidence>
<comment type="similarity">
    <text evidence="1">Belongs to the 6-phosphogluconate dehydrogenase family.</text>
</comment>
<dbReference type="InterPro" id="IPR004849">
    <property type="entry name" value="6DGDH_YqeC"/>
</dbReference>
<gene>
    <name evidence="5" type="primary">gnd</name>
    <name evidence="5" type="ORF">EI684_14230</name>
</gene>
<dbReference type="Pfam" id="PF00393">
    <property type="entry name" value="6PGD"/>
    <property type="match status" value="1"/>
</dbReference>
<dbReference type="Gene3D" id="3.40.50.720">
    <property type="entry name" value="NAD(P)-binding Rossmann-like Domain"/>
    <property type="match status" value="1"/>
</dbReference>
<dbReference type="GO" id="GO:0004616">
    <property type="term" value="F:phosphogluconate dehydrogenase (decarboxylating) activity"/>
    <property type="evidence" value="ECO:0007669"/>
    <property type="project" value="InterPro"/>
</dbReference>
<dbReference type="SUPFAM" id="SSF48179">
    <property type="entry name" value="6-phosphogluconate dehydrogenase C-terminal domain-like"/>
    <property type="match status" value="1"/>
</dbReference>
<accession>A0A426TWJ2</accession>
<dbReference type="PANTHER" id="PTHR11811">
    <property type="entry name" value="6-PHOSPHOGLUCONATE DEHYDROGENASE"/>
    <property type="match status" value="1"/>
</dbReference>
<dbReference type="SUPFAM" id="SSF51735">
    <property type="entry name" value="NAD(P)-binding Rossmann-fold domains"/>
    <property type="match status" value="1"/>
</dbReference>
<dbReference type="InterPro" id="IPR008927">
    <property type="entry name" value="6-PGluconate_DH-like_C_sf"/>
</dbReference>
<evidence type="ECO:0000313" key="5">
    <source>
        <dbReference type="EMBL" id="RRR69963.1"/>
    </source>
</evidence>
<name>A0A426TWJ2_9CHLR</name>
<reference evidence="5 6" key="1">
    <citation type="submission" date="2018-12" db="EMBL/GenBank/DDBJ databases">
        <title>Genome Sequence of Candidatus Viridilinea halotolerans isolated from saline sulfide-rich spring.</title>
        <authorList>
            <person name="Grouzdev D.S."/>
            <person name="Burganskaya E.I."/>
            <person name="Krutkina M.S."/>
            <person name="Sukhacheva M.V."/>
            <person name="Gorlenko V.M."/>
        </authorList>
    </citation>
    <scope>NUCLEOTIDE SEQUENCE [LARGE SCALE GENOMIC DNA]</scope>
    <source>
        <strain evidence="5">Chok-6</strain>
    </source>
</reference>
<evidence type="ECO:0000256" key="2">
    <source>
        <dbReference type="ARBA" id="ARBA00023002"/>
    </source>
</evidence>
<dbReference type="InterPro" id="IPR006183">
    <property type="entry name" value="Pgluconate_DH"/>
</dbReference>
<protein>
    <submittedName>
        <fullName evidence="5">Decarboxylating 6-phosphogluconate dehydrogenase</fullName>
    </submittedName>
</protein>
<keyword evidence="3" id="KW-0311">Gluconate utilization</keyword>
<evidence type="ECO:0000313" key="6">
    <source>
        <dbReference type="Proteomes" id="UP000280307"/>
    </source>
</evidence>
<dbReference type="SMART" id="SM01350">
    <property type="entry name" value="6PGD"/>
    <property type="match status" value="1"/>
</dbReference>
<dbReference type="Gene3D" id="1.10.1040.10">
    <property type="entry name" value="N-(1-d-carboxylethyl)-l-norvaline Dehydrogenase, domain 2"/>
    <property type="match status" value="1"/>
</dbReference>
<dbReference type="InterPro" id="IPR036291">
    <property type="entry name" value="NAD(P)-bd_dom_sf"/>
</dbReference>
<evidence type="ECO:0000259" key="4">
    <source>
        <dbReference type="SMART" id="SM01350"/>
    </source>
</evidence>
<dbReference type="GO" id="GO:0016054">
    <property type="term" value="P:organic acid catabolic process"/>
    <property type="evidence" value="ECO:0007669"/>
    <property type="project" value="UniProtKB-ARBA"/>
</dbReference>
<dbReference type="Proteomes" id="UP000280307">
    <property type="component" value="Unassembled WGS sequence"/>
</dbReference>
<dbReference type="NCBIfam" id="TIGR00872">
    <property type="entry name" value="gnd_rel"/>
    <property type="match status" value="1"/>
</dbReference>
<evidence type="ECO:0000256" key="1">
    <source>
        <dbReference type="ARBA" id="ARBA00008419"/>
    </source>
</evidence>
<dbReference type="AlphaFoldDB" id="A0A426TWJ2"/>
<dbReference type="InterPro" id="IPR002204">
    <property type="entry name" value="3-OH-isobutyrate_DH-rel_CS"/>
</dbReference>
<organism evidence="5 6">
    <name type="scientific">Candidatus Viridilinea halotolerans</name>
    <dbReference type="NCBI Taxonomy" id="2491704"/>
    <lineage>
        <taxon>Bacteria</taxon>
        <taxon>Bacillati</taxon>
        <taxon>Chloroflexota</taxon>
        <taxon>Chloroflexia</taxon>
        <taxon>Chloroflexales</taxon>
        <taxon>Chloroflexineae</taxon>
        <taxon>Oscillochloridaceae</taxon>
        <taxon>Candidatus Viridilinea</taxon>
    </lineage>
</organism>
<comment type="caution">
    <text evidence="5">The sequence shown here is derived from an EMBL/GenBank/DDBJ whole genome shotgun (WGS) entry which is preliminary data.</text>
</comment>
<dbReference type="GO" id="GO:0006098">
    <property type="term" value="P:pentose-phosphate shunt"/>
    <property type="evidence" value="ECO:0007669"/>
    <property type="project" value="InterPro"/>
</dbReference>
<feature type="domain" description="6-phosphogluconate dehydrogenase C-terminal" evidence="4">
    <location>
        <begin position="168"/>
        <end position="301"/>
    </location>
</feature>
<dbReference type="InterPro" id="IPR006184">
    <property type="entry name" value="6PGdom_BS"/>
</dbReference>
<dbReference type="InterPro" id="IPR006114">
    <property type="entry name" value="6PGDH_C"/>
</dbReference>
<dbReference type="NCBIfam" id="NF007161">
    <property type="entry name" value="PRK09599.1"/>
    <property type="match status" value="1"/>
</dbReference>